<evidence type="ECO:0000313" key="2">
    <source>
        <dbReference type="EMBL" id="GAA4074104.1"/>
    </source>
</evidence>
<dbReference type="EMBL" id="BAABCT010000005">
    <property type="protein sequence ID" value="GAA4074104.1"/>
    <property type="molecule type" value="Genomic_DNA"/>
</dbReference>
<dbReference type="InterPro" id="IPR000182">
    <property type="entry name" value="GNAT_dom"/>
</dbReference>
<dbReference type="SUPFAM" id="SSF55729">
    <property type="entry name" value="Acyl-CoA N-acyltransferases (Nat)"/>
    <property type="match status" value="1"/>
</dbReference>
<organism evidence="2 3">
    <name type="scientific">Flavobacterium cheonanense</name>
    <dbReference type="NCBI Taxonomy" id="706183"/>
    <lineage>
        <taxon>Bacteria</taxon>
        <taxon>Pseudomonadati</taxon>
        <taxon>Bacteroidota</taxon>
        <taxon>Flavobacteriia</taxon>
        <taxon>Flavobacteriales</taxon>
        <taxon>Flavobacteriaceae</taxon>
        <taxon>Flavobacterium</taxon>
    </lineage>
</organism>
<protein>
    <recommendedName>
        <fullName evidence="1">N-acetyltransferase domain-containing protein</fullName>
    </recommendedName>
</protein>
<dbReference type="Proteomes" id="UP001500367">
    <property type="component" value="Unassembled WGS sequence"/>
</dbReference>
<dbReference type="InterPro" id="IPR016181">
    <property type="entry name" value="Acyl_CoA_acyltransferase"/>
</dbReference>
<dbReference type="PROSITE" id="PS51186">
    <property type="entry name" value="GNAT"/>
    <property type="match status" value="1"/>
</dbReference>
<dbReference type="Gene3D" id="3.40.630.30">
    <property type="match status" value="1"/>
</dbReference>
<reference evidence="3" key="1">
    <citation type="journal article" date="2019" name="Int. J. Syst. Evol. Microbiol.">
        <title>The Global Catalogue of Microorganisms (GCM) 10K type strain sequencing project: providing services to taxonomists for standard genome sequencing and annotation.</title>
        <authorList>
            <consortium name="The Broad Institute Genomics Platform"/>
            <consortium name="The Broad Institute Genome Sequencing Center for Infectious Disease"/>
            <person name="Wu L."/>
            <person name="Ma J."/>
        </authorList>
    </citation>
    <scope>NUCLEOTIDE SEQUENCE [LARGE SCALE GENOMIC DNA]</scope>
    <source>
        <strain evidence="3">JCM 17069</strain>
    </source>
</reference>
<feature type="domain" description="N-acetyltransferase" evidence="1">
    <location>
        <begin position="4"/>
        <end position="162"/>
    </location>
</feature>
<comment type="caution">
    <text evidence="2">The sequence shown here is derived from an EMBL/GenBank/DDBJ whole genome shotgun (WGS) entry which is preliminary data.</text>
</comment>
<gene>
    <name evidence="2" type="ORF">GCM10022389_19560</name>
</gene>
<keyword evidence="3" id="KW-1185">Reference proteome</keyword>
<accession>A0ABP7VU65</accession>
<name>A0ABP7VU65_9FLAO</name>
<proteinExistence type="predicted"/>
<dbReference type="Pfam" id="PF13302">
    <property type="entry name" value="Acetyltransf_3"/>
    <property type="match status" value="1"/>
</dbReference>
<evidence type="ECO:0000313" key="3">
    <source>
        <dbReference type="Proteomes" id="UP001500367"/>
    </source>
</evidence>
<dbReference type="RefSeq" id="WP_344816526.1">
    <property type="nucleotide sequence ID" value="NZ_BAABCT010000005.1"/>
</dbReference>
<evidence type="ECO:0000259" key="1">
    <source>
        <dbReference type="PROSITE" id="PS51186"/>
    </source>
</evidence>
<sequence length="162" mass="18173">MTSVLFIPRTDRNTKRALINEIAEAVFGTAEQSAFSEEFVPVGGRVPAPKKENFANFLINVPELLWAVQYNEKTIGFILIFNIPDPSSIGFSINSNFANKGIATDAFTLVRHSTLIKYPIFGSTSTRNTIAQHFMLKQGFVQLPQSFNFCGEESFKYRLDLP</sequence>